<accession>A0AA90SQ64</accession>
<name>A0AA90SQ64_9ACTN</name>
<evidence type="ECO:0000313" key="3">
    <source>
        <dbReference type="Proteomes" id="UP001178281"/>
    </source>
</evidence>
<dbReference type="RefSeq" id="WP_305110758.1">
    <property type="nucleotide sequence ID" value="NZ_JAUTIX010000002.1"/>
</dbReference>
<dbReference type="Gene3D" id="3.10.620.30">
    <property type="match status" value="1"/>
</dbReference>
<feature type="domain" description="Transglutaminase-like" evidence="1">
    <location>
        <begin position="90"/>
        <end position="145"/>
    </location>
</feature>
<evidence type="ECO:0000259" key="1">
    <source>
        <dbReference type="Pfam" id="PF01841"/>
    </source>
</evidence>
<sequence length="270" mass="30186">MVIDYAAPTKLTDLRSVHRAMLANAEQDPVELCRPVASLIVQPSDVRASGISLDRLSEKDIRRASEIVARLREMDPAPLTVPREPDKRVVGTCRHFAVLACSILRRCAIPARVRCGFATYFVPNRAVDHWIVEYLVDDRWIRIDPEILGGSVLDRPDDLRPGEFLSGAEAWLAYRNNRVDAMEFGVYGTENWGPAEIRGNLVKDLAALNRVEMLPWDEWGRMTEAYDGRTGPDYDALLDQVAAVCSGDDLSQISTVYGHPDLTVPDELIV</sequence>
<dbReference type="AlphaFoldDB" id="A0AA90SQ64"/>
<dbReference type="SUPFAM" id="SSF54001">
    <property type="entry name" value="Cysteine proteinases"/>
    <property type="match status" value="1"/>
</dbReference>
<organism evidence="2 3">
    <name type="scientific">Tsukamurella strandjordii</name>
    <dbReference type="NCBI Taxonomy" id="147577"/>
    <lineage>
        <taxon>Bacteria</taxon>
        <taxon>Bacillati</taxon>
        <taxon>Actinomycetota</taxon>
        <taxon>Actinomycetes</taxon>
        <taxon>Mycobacteriales</taxon>
        <taxon>Tsukamurellaceae</taxon>
        <taxon>Tsukamurella</taxon>
    </lineage>
</organism>
<dbReference type="InterPro" id="IPR002931">
    <property type="entry name" value="Transglutaminase-like"/>
</dbReference>
<dbReference type="Proteomes" id="UP001178281">
    <property type="component" value="Unassembled WGS sequence"/>
</dbReference>
<protein>
    <submittedName>
        <fullName evidence="2">Transglutaminase-like domain-containing protein</fullName>
    </submittedName>
</protein>
<dbReference type="InterPro" id="IPR038765">
    <property type="entry name" value="Papain-like_cys_pep_sf"/>
</dbReference>
<proteinExistence type="predicted"/>
<comment type="caution">
    <text evidence="2">The sequence shown here is derived from an EMBL/GenBank/DDBJ whole genome shotgun (WGS) entry which is preliminary data.</text>
</comment>
<dbReference type="Pfam" id="PF01841">
    <property type="entry name" value="Transglut_core"/>
    <property type="match status" value="1"/>
</dbReference>
<keyword evidence="3" id="KW-1185">Reference proteome</keyword>
<evidence type="ECO:0000313" key="2">
    <source>
        <dbReference type="EMBL" id="MDP0397611.1"/>
    </source>
</evidence>
<reference evidence="2" key="1">
    <citation type="submission" date="2023-08" db="EMBL/GenBank/DDBJ databases">
        <title>The draft genome of Tsukamurella strandjordii strain 050030.</title>
        <authorList>
            <person name="Zhao F."/>
            <person name="Feng Y."/>
            <person name="Zong Z."/>
        </authorList>
    </citation>
    <scope>NUCLEOTIDE SEQUENCE</scope>
    <source>
        <strain evidence="2">050030</strain>
    </source>
</reference>
<dbReference type="EMBL" id="JAUTIX010000002">
    <property type="protein sequence ID" value="MDP0397611.1"/>
    <property type="molecule type" value="Genomic_DNA"/>
</dbReference>
<gene>
    <name evidence="2" type="ORF">Q7X28_06685</name>
</gene>